<reference evidence="3" key="1">
    <citation type="journal article" date="2021" name="mSystems">
        <title>Bacteria and Archaea Synergistically Convert Glycine Betaine to Biogenic Methane in the Formosa Cold Seep of the South China Sea.</title>
        <authorList>
            <person name="Li L."/>
            <person name="Zhang W."/>
            <person name="Zhang S."/>
            <person name="Song L."/>
            <person name="Sun Q."/>
            <person name="Zhang H."/>
            <person name="Xiang H."/>
            <person name="Dong X."/>
        </authorList>
    </citation>
    <scope>NUCLEOTIDE SEQUENCE</scope>
    <source>
        <strain evidence="3">ZWT</strain>
    </source>
</reference>
<dbReference type="EMBL" id="JAGSOJ010000001">
    <property type="protein sequence ID" value="MCM1988356.1"/>
    <property type="molecule type" value="Genomic_DNA"/>
</dbReference>
<feature type="compositionally biased region" description="Acidic residues" evidence="1">
    <location>
        <begin position="388"/>
        <end position="404"/>
    </location>
</feature>
<keyword evidence="2" id="KW-0812">Transmembrane</keyword>
<protein>
    <submittedName>
        <fullName evidence="3">Uncharacterized protein</fullName>
    </submittedName>
</protein>
<feature type="region of interest" description="Disordered" evidence="1">
    <location>
        <begin position="306"/>
        <end position="421"/>
    </location>
</feature>
<gene>
    <name evidence="3" type="ORF">KDK92_01280</name>
</gene>
<dbReference type="Proteomes" id="UP001056429">
    <property type="component" value="Unassembled WGS sequence"/>
</dbReference>
<feature type="compositionally biased region" description="Basic and acidic residues" evidence="1">
    <location>
        <begin position="308"/>
        <end position="328"/>
    </location>
</feature>
<evidence type="ECO:0000313" key="4">
    <source>
        <dbReference type="Proteomes" id="UP001056429"/>
    </source>
</evidence>
<feature type="compositionally biased region" description="Basic and acidic residues" evidence="1">
    <location>
        <begin position="358"/>
        <end position="387"/>
    </location>
</feature>
<evidence type="ECO:0000256" key="1">
    <source>
        <dbReference type="SAM" id="MobiDB-lite"/>
    </source>
</evidence>
<proteinExistence type="predicted"/>
<dbReference type="RefSeq" id="WP_250857226.1">
    <property type="nucleotide sequence ID" value="NZ_JAGSOJ010000001.1"/>
</dbReference>
<feature type="compositionally biased region" description="Basic and acidic residues" evidence="1">
    <location>
        <begin position="406"/>
        <end position="421"/>
    </location>
</feature>
<organism evidence="3 4">
    <name type="scientific">Oceanirhabdus seepicola</name>
    <dbReference type="NCBI Taxonomy" id="2828781"/>
    <lineage>
        <taxon>Bacteria</taxon>
        <taxon>Bacillati</taxon>
        <taxon>Bacillota</taxon>
        <taxon>Clostridia</taxon>
        <taxon>Eubacteriales</taxon>
        <taxon>Clostridiaceae</taxon>
        <taxon>Oceanirhabdus</taxon>
    </lineage>
</organism>
<evidence type="ECO:0000313" key="3">
    <source>
        <dbReference type="EMBL" id="MCM1988356.1"/>
    </source>
</evidence>
<feature type="transmembrane region" description="Helical" evidence="2">
    <location>
        <begin position="424"/>
        <end position="446"/>
    </location>
</feature>
<name>A0A9J6NWC0_9CLOT</name>
<evidence type="ECO:0000256" key="2">
    <source>
        <dbReference type="SAM" id="Phobius"/>
    </source>
</evidence>
<dbReference type="AlphaFoldDB" id="A0A9J6NWC0"/>
<comment type="caution">
    <text evidence="3">The sequence shown here is derived from an EMBL/GenBank/DDBJ whole genome shotgun (WGS) entry which is preliminary data.</text>
</comment>
<keyword evidence="2" id="KW-1133">Transmembrane helix</keyword>
<keyword evidence="2" id="KW-0472">Membrane</keyword>
<feature type="compositionally biased region" description="Polar residues" evidence="1">
    <location>
        <begin position="329"/>
        <end position="340"/>
    </location>
</feature>
<sequence length="457" mass="52794">MKKFDCKLCKLFTIIVLTIILFTNPSITYAEGEQSLGDEELTITLHLKANDNLSGLSKVMISSNSEFKDAQWEDYTEEKELILNKNAEEKIVYIKYMDKAGNVSEVNSKEIPEILFEESIVINNDDVYTNKDKITLKINTTEDAEEMSLSSDNVNWNDWIKFKNEIEYAVKGDDGEKKIYIQFKDKDGKKIKKLVPAVFIYDKTSSTIENIKLSLDEKTNKVNISVEINDNLSGVQYKKWTAGEVDLGYFENQGTEFNENSIVVDENGDYTFYVEDRAGNVSIEKFTVNIIKNDIEDKEIIDNNDNNIEEKSKENTDKTNNVEEKTINQDETNNVEETNINQDETNNRDNTNDNNTIGEKDNSDVKNKNNDENITESEKANKDKETTEKEDDVEENNDKEDNENDTVLKEKDTKDQNNKSEEKGNGICLYCWHLYVLILLLIYLAYKKYKEKKNKDK</sequence>
<accession>A0A9J6NWC0</accession>
<keyword evidence="4" id="KW-1185">Reference proteome</keyword>
<reference evidence="3" key="2">
    <citation type="submission" date="2021-04" db="EMBL/GenBank/DDBJ databases">
        <authorList>
            <person name="Dong X."/>
        </authorList>
    </citation>
    <scope>NUCLEOTIDE SEQUENCE</scope>
    <source>
        <strain evidence="3">ZWT</strain>
    </source>
</reference>